<dbReference type="RefSeq" id="XP_014491987.1">
    <property type="nucleotide sequence ID" value="XM_014636501.1"/>
</dbReference>
<protein>
    <submittedName>
        <fullName evidence="3">Uncharacterized protein LOC106754485</fullName>
    </submittedName>
</protein>
<dbReference type="STRING" id="3916.A0A1S3TE07"/>
<dbReference type="KEGG" id="vra:106754485"/>
<dbReference type="GO" id="GO:0003676">
    <property type="term" value="F:nucleic acid binding"/>
    <property type="evidence" value="ECO:0007669"/>
    <property type="project" value="InterPro"/>
</dbReference>
<keyword evidence="2" id="KW-1185">Reference proteome</keyword>
<evidence type="ECO:0000259" key="1">
    <source>
        <dbReference type="PROSITE" id="PS50994"/>
    </source>
</evidence>
<dbReference type="SUPFAM" id="SSF53098">
    <property type="entry name" value="Ribonuclease H-like"/>
    <property type="match status" value="1"/>
</dbReference>
<accession>A0A1S3TE07</accession>
<evidence type="ECO:0000313" key="2">
    <source>
        <dbReference type="Proteomes" id="UP000087766"/>
    </source>
</evidence>
<organism evidence="2 3">
    <name type="scientific">Vigna radiata var. radiata</name>
    <name type="common">Mung bean</name>
    <name type="synonym">Phaseolus aureus</name>
    <dbReference type="NCBI Taxonomy" id="3916"/>
    <lineage>
        <taxon>Eukaryota</taxon>
        <taxon>Viridiplantae</taxon>
        <taxon>Streptophyta</taxon>
        <taxon>Embryophyta</taxon>
        <taxon>Tracheophyta</taxon>
        <taxon>Spermatophyta</taxon>
        <taxon>Magnoliopsida</taxon>
        <taxon>eudicotyledons</taxon>
        <taxon>Gunneridae</taxon>
        <taxon>Pentapetalae</taxon>
        <taxon>rosids</taxon>
        <taxon>fabids</taxon>
        <taxon>Fabales</taxon>
        <taxon>Fabaceae</taxon>
        <taxon>Papilionoideae</taxon>
        <taxon>50 kb inversion clade</taxon>
        <taxon>NPAAA clade</taxon>
        <taxon>indigoferoid/millettioid clade</taxon>
        <taxon>Phaseoleae</taxon>
        <taxon>Vigna</taxon>
    </lineage>
</organism>
<feature type="domain" description="Integrase catalytic" evidence="1">
    <location>
        <begin position="1"/>
        <end position="83"/>
    </location>
</feature>
<dbReference type="PANTHER" id="PTHR48475">
    <property type="entry name" value="RIBONUCLEASE H"/>
    <property type="match status" value="1"/>
</dbReference>
<gene>
    <name evidence="3" type="primary">LOC106754485</name>
</gene>
<dbReference type="Proteomes" id="UP000087766">
    <property type="component" value="Unplaced"/>
</dbReference>
<proteinExistence type="predicted"/>
<dbReference type="InterPro" id="IPR001584">
    <property type="entry name" value="Integrase_cat-core"/>
</dbReference>
<reference evidence="3" key="1">
    <citation type="submission" date="2025-08" db="UniProtKB">
        <authorList>
            <consortium name="RefSeq"/>
        </authorList>
    </citation>
    <scope>IDENTIFICATION</scope>
    <source>
        <tissue evidence="3">Leaf</tissue>
    </source>
</reference>
<dbReference type="InterPro" id="IPR012337">
    <property type="entry name" value="RNaseH-like_sf"/>
</dbReference>
<dbReference type="GO" id="GO:0015074">
    <property type="term" value="P:DNA integration"/>
    <property type="evidence" value="ECO:0007669"/>
    <property type="project" value="InterPro"/>
</dbReference>
<dbReference type="AlphaFoldDB" id="A0A1S3TE07"/>
<dbReference type="PANTHER" id="PTHR48475:SF1">
    <property type="entry name" value="RNASE H TYPE-1 DOMAIN-CONTAINING PROTEIN"/>
    <property type="match status" value="1"/>
</dbReference>
<dbReference type="GeneID" id="106754485"/>
<name>A0A1S3TE07_VIGRR</name>
<dbReference type="Gene3D" id="3.30.420.10">
    <property type="entry name" value="Ribonuclease H-like superfamily/Ribonuclease H"/>
    <property type="match status" value="1"/>
</dbReference>
<dbReference type="PROSITE" id="PS50994">
    <property type="entry name" value="INTEGRASE"/>
    <property type="match status" value="1"/>
</dbReference>
<sequence length="122" mass="14147">MSPLLAKVLTHYGVRHKVASPYHPQTNGQAKVSNKEIKRILEKIVCSSRKDWSKKLDDSLWANRTAMKTSMGLSPFQLVYGKAWHLPVKMEHRALWALKFLSFDPCETQNTRSRHILELEEM</sequence>
<evidence type="ECO:0000313" key="3">
    <source>
        <dbReference type="RefSeq" id="XP_014491987.1"/>
    </source>
</evidence>
<dbReference type="OrthoDB" id="1903608at2759"/>
<dbReference type="InterPro" id="IPR036397">
    <property type="entry name" value="RNaseH_sf"/>
</dbReference>